<dbReference type="Proteomes" id="UP000321534">
    <property type="component" value="Unassembled WGS sequence"/>
</dbReference>
<reference evidence="1 2" key="1">
    <citation type="submission" date="2019-07" db="EMBL/GenBank/DDBJ databases">
        <title>Whole genome shotgun sequence of Terrabacter aerolatus NBRC 106305.</title>
        <authorList>
            <person name="Hosoyama A."/>
            <person name="Uohara A."/>
            <person name="Ohji S."/>
            <person name="Ichikawa N."/>
        </authorList>
    </citation>
    <scope>NUCLEOTIDE SEQUENCE [LARGE SCALE GENOMIC DNA]</scope>
    <source>
        <strain evidence="1 2">NBRC 106305</strain>
    </source>
</reference>
<proteinExistence type="predicted"/>
<name>A0A512D602_9MICO</name>
<organism evidence="1 2">
    <name type="scientific">Terrabacter aerolatus</name>
    <dbReference type="NCBI Taxonomy" id="422442"/>
    <lineage>
        <taxon>Bacteria</taxon>
        <taxon>Bacillati</taxon>
        <taxon>Actinomycetota</taxon>
        <taxon>Actinomycetes</taxon>
        <taxon>Micrococcales</taxon>
        <taxon>Intrasporangiaceae</taxon>
        <taxon>Terrabacter</taxon>
    </lineage>
</organism>
<evidence type="ECO:0000313" key="2">
    <source>
        <dbReference type="Proteomes" id="UP000321534"/>
    </source>
</evidence>
<comment type="caution">
    <text evidence="1">The sequence shown here is derived from an EMBL/GenBank/DDBJ whole genome shotgun (WGS) entry which is preliminary data.</text>
</comment>
<dbReference type="RefSeq" id="WP_147068281.1">
    <property type="nucleotide sequence ID" value="NZ_BAAARO010000041.1"/>
</dbReference>
<evidence type="ECO:0000313" key="1">
    <source>
        <dbReference type="EMBL" id="GEO31901.1"/>
    </source>
</evidence>
<protein>
    <submittedName>
        <fullName evidence="1">Uncharacterized protein</fullName>
    </submittedName>
</protein>
<dbReference type="AlphaFoldDB" id="A0A512D602"/>
<gene>
    <name evidence="1" type="ORF">TAE01_37110</name>
</gene>
<sequence length="221" mass="24396">MSAHAHPTQSAAFPGDRVVDQLMAVARNASLNIEEHDPIDYWYRLGQRNAYAHATAQLLAPELGHDPFTIAERITTALDAGTTDLRELRDAAYGARAVTTPPEPSIEWVGPKAFDAQHRNIRGVDRDYGMRWGPRSNQRISLRLDGDAATNGLLYAYDPTWQEYAVLSTSAPRAAVDRAFAHATDTDIHMPIETFVQLVGSYRAALECARRDPASVAEVQL</sequence>
<dbReference type="OrthoDB" id="4867325at2"/>
<keyword evidence="2" id="KW-1185">Reference proteome</keyword>
<dbReference type="EMBL" id="BJYX01000030">
    <property type="protein sequence ID" value="GEO31901.1"/>
    <property type="molecule type" value="Genomic_DNA"/>
</dbReference>
<accession>A0A512D602</accession>